<organism evidence="1 2">
    <name type="scientific">Candidatus Nanohalobium constans</name>
    <dbReference type="NCBI Taxonomy" id="2565781"/>
    <lineage>
        <taxon>Archaea</taxon>
        <taxon>Candidatus Nanohalarchaeota</taxon>
        <taxon>Candidatus Nanohalobia</taxon>
        <taxon>Candidatus Nanohalobiales</taxon>
        <taxon>Candidatus Nanohalobiaceae</taxon>
        <taxon>Candidatus Nanohalobium</taxon>
    </lineage>
</organism>
<dbReference type="AlphaFoldDB" id="A0A5Q0UFG7"/>
<keyword evidence="2" id="KW-1185">Reference proteome</keyword>
<evidence type="ECO:0000313" key="2">
    <source>
        <dbReference type="Proteomes" id="UP000377803"/>
    </source>
</evidence>
<sequence length="265" mass="28801">MLMSSRLGQSGVEYLATYGWMAVAVTVAGAALYPSLNTGCNVQLDGDIRTGGLAIEQVGADKNGTLKVIFDSDTREKLQVESIRLEGSEDSLTVVQPREISPGGEIAYKIGDVERTSGCDTFDAEITFDKGPLQSQKKQIEISAPYELVKRFLSLIRTRGDSIEHLEVDASVKPTNETICVGLGCGITEGGNATEPEKYLNYSGDSMRGTLRTNRFDSVCYGVKCEEKGGDIEGYVNSNESFMAGTLRLTELMPKNDDEKKILLK</sequence>
<protein>
    <submittedName>
        <fullName evidence="1">Uncharacterized protein</fullName>
    </submittedName>
</protein>
<dbReference type="KEGG" id="ncon:LC1Nh_0415"/>
<reference evidence="2" key="1">
    <citation type="submission" date="2019-05" db="EMBL/GenBank/DDBJ databases">
        <title>Candidatus Nanohalobium constans, a novel model system to study the DPANN nano-sized archaea: genomic and physiological characterization of a nanoarchaeon co-cultured with its chitinotrophic host.</title>
        <authorList>
            <person name="La Cono V."/>
            <person name="Arcadi E."/>
            <person name="Crisafi F."/>
            <person name="Denaro R."/>
            <person name="La Spada G."/>
            <person name="Messina E."/>
            <person name="Smedile F."/>
            <person name="Toshchakov S.V."/>
            <person name="Shevchenko M.A."/>
            <person name="Golyshin P.N."/>
            <person name="Golyshina O.V."/>
            <person name="Ferrer M."/>
            <person name="Rohde M."/>
            <person name="Mushegian A."/>
            <person name="Sorokin D.Y."/>
            <person name="Giuliano L."/>
            <person name="Yakimov M.M."/>
        </authorList>
    </citation>
    <scope>NUCLEOTIDE SEQUENCE [LARGE SCALE GENOMIC DNA]</scope>
    <source>
        <strain evidence="2">LC1Nh</strain>
    </source>
</reference>
<gene>
    <name evidence="1" type="ORF">LC1Nh_0415</name>
</gene>
<proteinExistence type="predicted"/>
<accession>A0A5Q0UFG7</accession>
<dbReference type="EMBL" id="CP040089">
    <property type="protein sequence ID" value="QGA80316.1"/>
    <property type="molecule type" value="Genomic_DNA"/>
</dbReference>
<dbReference type="Proteomes" id="UP000377803">
    <property type="component" value="Chromosome"/>
</dbReference>
<name>A0A5Q0UFG7_9ARCH</name>
<evidence type="ECO:0000313" key="1">
    <source>
        <dbReference type="EMBL" id="QGA80316.1"/>
    </source>
</evidence>